<dbReference type="InterPro" id="IPR013876">
    <property type="entry name" value="TFIIH_BTF_p62_N"/>
</dbReference>
<dbReference type="GO" id="GO:0006366">
    <property type="term" value="P:transcription by RNA polymerase II"/>
    <property type="evidence" value="ECO:0000318"/>
    <property type="project" value="GO_Central"/>
</dbReference>
<dbReference type="GO" id="GO:0006360">
    <property type="term" value="P:transcription by RNA polymerase I"/>
    <property type="evidence" value="ECO:0000318"/>
    <property type="project" value="GO_Central"/>
</dbReference>
<keyword evidence="6" id="KW-0539">Nucleus</keyword>
<dbReference type="GO" id="GO:0000439">
    <property type="term" value="C:transcription factor TFIIH core complex"/>
    <property type="evidence" value="ECO:0000318"/>
    <property type="project" value="GO_Central"/>
</dbReference>
<comment type="subcellular location">
    <subcellularLocation>
        <location evidence="1">Nucleus</location>
    </subcellularLocation>
</comment>
<keyword evidence="5" id="KW-0804">Transcription</keyword>
<evidence type="ECO:0000256" key="5">
    <source>
        <dbReference type="ARBA" id="ARBA00023163"/>
    </source>
</evidence>
<evidence type="ECO:0000256" key="6">
    <source>
        <dbReference type="ARBA" id="ARBA00023242"/>
    </source>
</evidence>
<dbReference type="EMBL" id="LFYR01000889">
    <property type="protein sequence ID" value="KMZ67631.1"/>
    <property type="molecule type" value="Genomic_DNA"/>
</dbReference>
<dbReference type="Pfam" id="PF03909">
    <property type="entry name" value="BSD"/>
    <property type="match status" value="1"/>
</dbReference>
<dbReference type="Pfam" id="PF08567">
    <property type="entry name" value="PH_TFIIH"/>
    <property type="match status" value="1"/>
</dbReference>
<dbReference type="SMART" id="SM00751">
    <property type="entry name" value="BSD"/>
    <property type="match status" value="1"/>
</dbReference>
<reference evidence="9" key="1">
    <citation type="journal article" date="2016" name="Nature">
        <title>The genome of the seagrass Zostera marina reveals angiosperm adaptation to the sea.</title>
        <authorList>
            <person name="Olsen J.L."/>
            <person name="Rouze P."/>
            <person name="Verhelst B."/>
            <person name="Lin Y.-C."/>
            <person name="Bayer T."/>
            <person name="Collen J."/>
            <person name="Dattolo E."/>
            <person name="De Paoli E."/>
            <person name="Dittami S."/>
            <person name="Maumus F."/>
            <person name="Michel G."/>
            <person name="Kersting A."/>
            <person name="Lauritano C."/>
            <person name="Lohaus R."/>
            <person name="Toepel M."/>
            <person name="Tonon T."/>
            <person name="Vanneste K."/>
            <person name="Amirebrahimi M."/>
            <person name="Brakel J."/>
            <person name="Bostroem C."/>
            <person name="Chovatia M."/>
            <person name="Grimwood J."/>
            <person name="Jenkins J.W."/>
            <person name="Jueterbock A."/>
            <person name="Mraz A."/>
            <person name="Stam W.T."/>
            <person name="Tice H."/>
            <person name="Bornberg-Bauer E."/>
            <person name="Green P.J."/>
            <person name="Pearson G.A."/>
            <person name="Procaccini G."/>
            <person name="Duarte C.M."/>
            <person name="Schmutz J."/>
            <person name="Reusch T.B.H."/>
            <person name="Van de Peer Y."/>
        </authorList>
    </citation>
    <scope>NUCLEOTIDE SEQUENCE [LARGE SCALE GENOMIC DNA]</scope>
    <source>
        <strain evidence="9">cv. Finnish</strain>
    </source>
</reference>
<dbReference type="GO" id="GO:0006289">
    <property type="term" value="P:nucleotide-excision repair"/>
    <property type="evidence" value="ECO:0007669"/>
    <property type="project" value="InterPro"/>
</dbReference>
<dbReference type="PANTHER" id="PTHR12856">
    <property type="entry name" value="TRANSCRIPTION INITIATION FACTOR IIH-RELATED"/>
    <property type="match status" value="1"/>
</dbReference>
<dbReference type="GO" id="GO:0005675">
    <property type="term" value="C:transcription factor TFIIH holo complex"/>
    <property type="evidence" value="ECO:0000318"/>
    <property type="project" value="GO_Central"/>
</dbReference>
<evidence type="ECO:0000259" key="7">
    <source>
        <dbReference type="PROSITE" id="PS50858"/>
    </source>
</evidence>
<keyword evidence="9" id="KW-1185">Reference proteome</keyword>
<evidence type="ECO:0000256" key="4">
    <source>
        <dbReference type="ARBA" id="ARBA00023015"/>
    </source>
</evidence>
<evidence type="ECO:0000313" key="9">
    <source>
        <dbReference type="Proteomes" id="UP000036987"/>
    </source>
</evidence>
<evidence type="ECO:0000256" key="2">
    <source>
        <dbReference type="ARBA" id="ARBA00009448"/>
    </source>
</evidence>
<feature type="domain" description="BSD" evidence="7">
    <location>
        <begin position="184"/>
        <end position="236"/>
    </location>
</feature>
<dbReference type="SUPFAM" id="SSF140383">
    <property type="entry name" value="BSD domain-like"/>
    <property type="match status" value="2"/>
</dbReference>
<evidence type="ECO:0000256" key="1">
    <source>
        <dbReference type="ARBA" id="ARBA00004123"/>
    </source>
</evidence>
<dbReference type="STRING" id="29655.A0A0K9PFC6"/>
<accession>A0A0K9PFC6</accession>
<evidence type="ECO:0000313" key="8">
    <source>
        <dbReference type="EMBL" id="KMZ67631.1"/>
    </source>
</evidence>
<dbReference type="InterPro" id="IPR035925">
    <property type="entry name" value="BSD_dom_sf"/>
</dbReference>
<dbReference type="AlphaFoldDB" id="A0A0K9PFC6"/>
<dbReference type="InterPro" id="IPR027079">
    <property type="entry name" value="Tfb1/GTF2H1"/>
</dbReference>
<sequence length="584" mass="66246">MSIVRKPAKYKPAIKEPGIPGVLLMTEDKFAFTPNDPNSNANLDVEFRSIKGHKFSKDGSKQILLNLTYDSQKGGGYIFEFDNFANRNFCRDYVGTVLGKLQCAPSAVPPSGHTSLSTAEMEHRMKLLSEKLHMQFVIGGVLTESEFWATRKNLLENNSIKATKQKTGLKNAILADFRPLTDGRTNKVTFSLNPEIIHQIFAEKPAVHRAYLMHVPSKMTEKDFWRKYCRAEYLYRTKNSIAATAEAAEDEELAIFLKHDDILADEIRRKIRRVDPTLDMAADQGDDFVHLSISDDQGIVRDGINDTGDIENELSKRSLAQDLNRHGAVVLEGRTLDVELGDTRTVAEALAQSKKESSFNSDATAQFERLDRFSHNAEIDDLQEPRKIPFAPLCIKDPQDYFDFQQANGVRASSDFSFGMKSDGSKMSIDEAYKIIIAELDEVIKNGISDPIMRPEAALKTFNWLNQQVSSSKYHMGKNPQDSVLDSLPRDTKAELLHHYRSVEELLKHFWASYPITTSYLHAKVVKLKEAMSDIYLKLEMIKKSVKSEYRHSVSQLVQQMHQMLDAAFQHYDSKQQESCSEED</sequence>
<dbReference type="OMA" id="VCTCELL"/>
<dbReference type="SUPFAM" id="SSF50729">
    <property type="entry name" value="PH domain-like"/>
    <property type="match status" value="1"/>
</dbReference>
<dbReference type="Gene3D" id="6.10.140.1200">
    <property type="match status" value="1"/>
</dbReference>
<dbReference type="InterPro" id="IPR005607">
    <property type="entry name" value="BSD_dom"/>
</dbReference>
<gene>
    <name evidence="8" type="ORF">ZOSMA_25G00160</name>
</gene>
<organism evidence="8 9">
    <name type="scientific">Zostera marina</name>
    <name type="common">Eelgrass</name>
    <dbReference type="NCBI Taxonomy" id="29655"/>
    <lineage>
        <taxon>Eukaryota</taxon>
        <taxon>Viridiplantae</taxon>
        <taxon>Streptophyta</taxon>
        <taxon>Embryophyta</taxon>
        <taxon>Tracheophyta</taxon>
        <taxon>Spermatophyta</taxon>
        <taxon>Magnoliopsida</taxon>
        <taxon>Liliopsida</taxon>
        <taxon>Zosteraceae</taxon>
        <taxon>Zostera</taxon>
    </lineage>
</organism>
<comment type="similarity">
    <text evidence="2">Belongs to the TFB1 family.</text>
</comment>
<dbReference type="Gene3D" id="1.10.3970.10">
    <property type="entry name" value="BSD domain"/>
    <property type="match status" value="1"/>
</dbReference>
<keyword evidence="3" id="KW-0677">Repeat</keyword>
<evidence type="ECO:0000256" key="3">
    <source>
        <dbReference type="ARBA" id="ARBA00022737"/>
    </source>
</evidence>
<dbReference type="Gene3D" id="2.30.29.30">
    <property type="entry name" value="Pleckstrin-homology domain (PH domain)/Phosphotyrosine-binding domain (PTB)"/>
    <property type="match status" value="1"/>
</dbReference>
<dbReference type="GO" id="GO:0006281">
    <property type="term" value="P:DNA repair"/>
    <property type="evidence" value="ECO:0000318"/>
    <property type="project" value="GO_Central"/>
</dbReference>
<proteinExistence type="inferred from homology"/>
<dbReference type="OrthoDB" id="360521at2759"/>
<protein>
    <submittedName>
        <fullName evidence="8">General transcription factor IIH subunit</fullName>
    </submittedName>
</protein>
<dbReference type="PROSITE" id="PS50858">
    <property type="entry name" value="BSD"/>
    <property type="match status" value="1"/>
</dbReference>
<keyword evidence="4" id="KW-0805">Transcription regulation</keyword>
<dbReference type="Proteomes" id="UP000036987">
    <property type="component" value="Unassembled WGS sequence"/>
</dbReference>
<dbReference type="InterPro" id="IPR011993">
    <property type="entry name" value="PH-like_dom_sf"/>
</dbReference>
<comment type="caution">
    <text evidence="8">The sequence shown here is derived from an EMBL/GenBank/DDBJ whole genome shotgun (WGS) entry which is preliminary data.</text>
</comment>
<name>A0A0K9PFC6_ZOSMR</name>